<dbReference type="Pfam" id="PF06568">
    <property type="entry name" value="YjiS-like"/>
    <property type="match status" value="1"/>
</dbReference>
<sequence>MRTRYINRRNAAAKANIEAARFRRSLTELNALSNRDLLDIGISRADIPQIAFEQSQNELANENA</sequence>
<reference evidence="2 3" key="1">
    <citation type="journal article" date="2013" name="PLoS ONE">
        <title>Poles Apart: Arctic and Antarctic Octadecabacter strains Share High Genome Plasticity and a New Type of Xanthorhodopsin.</title>
        <authorList>
            <person name="Vollmers J."/>
            <person name="Voget S."/>
            <person name="Dietrich S."/>
            <person name="Gollnow K."/>
            <person name="Smits M."/>
            <person name="Meyer K."/>
            <person name="Brinkhoff T."/>
            <person name="Simon M."/>
            <person name="Daniel R."/>
        </authorList>
    </citation>
    <scope>NUCLEOTIDE SEQUENCE [LARGE SCALE GENOMIC DNA]</scope>
    <source>
        <strain evidence="2 3">238</strain>
    </source>
</reference>
<dbReference type="InterPro" id="IPR009506">
    <property type="entry name" value="YjiS-like"/>
</dbReference>
<dbReference type="Proteomes" id="UP000004688">
    <property type="component" value="Chromosome"/>
</dbReference>
<dbReference type="EMBL" id="CP003742">
    <property type="protein sequence ID" value="AGI70539.1"/>
    <property type="molecule type" value="Genomic_DNA"/>
</dbReference>
<feature type="domain" description="YjiS-like" evidence="1">
    <location>
        <begin position="20"/>
        <end position="47"/>
    </location>
</feature>
<evidence type="ECO:0000259" key="1">
    <source>
        <dbReference type="Pfam" id="PF06568"/>
    </source>
</evidence>
<dbReference type="AlphaFoldDB" id="M9RD90"/>
<evidence type="ECO:0000313" key="3">
    <source>
        <dbReference type="Proteomes" id="UP000004688"/>
    </source>
</evidence>
<organism evidence="2 3">
    <name type="scientific">Octadecabacter arcticus 238</name>
    <dbReference type="NCBI Taxonomy" id="391616"/>
    <lineage>
        <taxon>Bacteria</taxon>
        <taxon>Pseudomonadati</taxon>
        <taxon>Pseudomonadota</taxon>
        <taxon>Alphaproteobacteria</taxon>
        <taxon>Rhodobacterales</taxon>
        <taxon>Roseobacteraceae</taxon>
        <taxon>Octadecabacter</taxon>
    </lineage>
</organism>
<evidence type="ECO:0000313" key="2">
    <source>
        <dbReference type="EMBL" id="AGI70539.1"/>
    </source>
</evidence>
<protein>
    <recommendedName>
        <fullName evidence="1">YjiS-like domain-containing protein</fullName>
    </recommendedName>
</protein>
<proteinExistence type="predicted"/>
<keyword evidence="3" id="KW-1185">Reference proteome</keyword>
<accession>M9RD90</accession>
<dbReference type="HOGENOM" id="CLU_194542_0_0_5"/>
<dbReference type="KEGG" id="oar:OA238_c02710"/>
<gene>
    <name evidence="2" type="ORF">OA238_c02710</name>
</gene>
<name>M9RD90_9RHOB</name>